<dbReference type="Pfam" id="PF07277">
    <property type="entry name" value="SapC"/>
    <property type="match status" value="1"/>
</dbReference>
<proteinExistence type="predicted"/>
<name>A0ABW7FJX6_9BURK</name>
<dbReference type="InterPro" id="IPR010836">
    <property type="entry name" value="SapC"/>
</dbReference>
<reference evidence="1 2" key="1">
    <citation type="submission" date="2024-08" db="EMBL/GenBank/DDBJ databases">
        <authorList>
            <person name="Lu H."/>
        </authorList>
    </citation>
    <scope>NUCLEOTIDE SEQUENCE [LARGE SCALE GENOMIC DNA]</scope>
    <source>
        <strain evidence="1 2">LKC17W</strain>
    </source>
</reference>
<dbReference type="RefSeq" id="WP_394398084.1">
    <property type="nucleotide sequence ID" value="NZ_JBIGHW010000006.1"/>
</dbReference>
<sequence length="245" mass="27849">MFEKVVPVNRERHARTRIKEITGFGFAKDFHIAYLTMHEFARASAVYPIVFVEDKEKDAFRPVTLLGLDAGENLFIGEAGKWEASYIPAIIRRYPFALAGNGTEGHFTICLDEASDLVSVDGKDGEGSPLFDDKGEPTQVIENVKRYLSELQQMDQVTLAFSKMLAELNMFTPLQMRVREGDREKNIAGCWVVNEERLNNLSNDKFLELRSKRFLPAIYAQLMSLAQIERLMQLKDKRLAPQKGA</sequence>
<dbReference type="Proteomes" id="UP001606301">
    <property type="component" value="Unassembled WGS sequence"/>
</dbReference>
<evidence type="ECO:0000313" key="1">
    <source>
        <dbReference type="EMBL" id="MFG6441644.1"/>
    </source>
</evidence>
<dbReference type="EMBL" id="JBIGHW010000006">
    <property type="protein sequence ID" value="MFG6441644.1"/>
    <property type="molecule type" value="Genomic_DNA"/>
</dbReference>
<keyword evidence="2" id="KW-1185">Reference proteome</keyword>
<evidence type="ECO:0000313" key="2">
    <source>
        <dbReference type="Proteomes" id="UP001606301"/>
    </source>
</evidence>
<gene>
    <name evidence="1" type="ORF">ACG0Z3_13235</name>
</gene>
<comment type="caution">
    <text evidence="1">The sequence shown here is derived from an EMBL/GenBank/DDBJ whole genome shotgun (WGS) entry which is preliminary data.</text>
</comment>
<protein>
    <submittedName>
        <fullName evidence="1">SapC family protein</fullName>
    </submittedName>
</protein>
<accession>A0ABW7FJX6</accession>
<organism evidence="1 2">
    <name type="scientific">Pelomonas margarita</name>
    <dbReference type="NCBI Taxonomy" id="3299031"/>
    <lineage>
        <taxon>Bacteria</taxon>
        <taxon>Pseudomonadati</taxon>
        <taxon>Pseudomonadota</taxon>
        <taxon>Betaproteobacteria</taxon>
        <taxon>Burkholderiales</taxon>
        <taxon>Sphaerotilaceae</taxon>
        <taxon>Roseateles</taxon>
    </lineage>
</organism>